<comment type="function">
    <text evidence="7">Aux/IAA proteins are short-lived transcriptional factors that function as repressors of early auxin response genes at low auxin concentrations.</text>
</comment>
<dbReference type="PANTHER" id="PTHR31384">
    <property type="entry name" value="AUXIN RESPONSE FACTOR 4-RELATED"/>
    <property type="match status" value="1"/>
</dbReference>
<evidence type="ECO:0000256" key="1">
    <source>
        <dbReference type="ARBA" id="ARBA00004123"/>
    </source>
</evidence>
<keyword evidence="6 7" id="KW-0927">Auxin signaling pathway</keyword>
<organism evidence="9 10">
    <name type="scientific">Lupinus angustifolius</name>
    <name type="common">Narrow-leaved blue lupine</name>
    <dbReference type="NCBI Taxonomy" id="3871"/>
    <lineage>
        <taxon>Eukaryota</taxon>
        <taxon>Viridiplantae</taxon>
        <taxon>Streptophyta</taxon>
        <taxon>Embryophyta</taxon>
        <taxon>Tracheophyta</taxon>
        <taxon>Spermatophyta</taxon>
        <taxon>Magnoliopsida</taxon>
        <taxon>eudicotyledons</taxon>
        <taxon>Gunneridae</taxon>
        <taxon>Pentapetalae</taxon>
        <taxon>rosids</taxon>
        <taxon>fabids</taxon>
        <taxon>Fabales</taxon>
        <taxon>Fabaceae</taxon>
        <taxon>Papilionoideae</taxon>
        <taxon>50 kb inversion clade</taxon>
        <taxon>genistoids sensu lato</taxon>
        <taxon>core genistoids</taxon>
        <taxon>Genisteae</taxon>
        <taxon>Lupinus</taxon>
    </lineage>
</organism>
<evidence type="ECO:0000256" key="6">
    <source>
        <dbReference type="ARBA" id="ARBA00023294"/>
    </source>
</evidence>
<comment type="subcellular location">
    <subcellularLocation>
        <location evidence="1 7">Nucleus</location>
    </subcellularLocation>
</comment>
<evidence type="ECO:0000259" key="8">
    <source>
        <dbReference type="PROSITE" id="PS51745"/>
    </source>
</evidence>
<evidence type="ECO:0000256" key="4">
    <source>
        <dbReference type="ARBA" id="ARBA00023163"/>
    </source>
</evidence>
<dbReference type="InterPro" id="IPR033389">
    <property type="entry name" value="AUX/IAA_dom"/>
</dbReference>
<comment type="subunit">
    <text evidence="2 7">Homodimers and heterodimers.</text>
</comment>
<dbReference type="Pfam" id="PF02309">
    <property type="entry name" value="AUX_IAA"/>
    <property type="match status" value="1"/>
</dbReference>
<evidence type="ECO:0000256" key="2">
    <source>
        <dbReference type="ARBA" id="ARBA00011726"/>
    </source>
</evidence>
<dbReference type="GO" id="GO:0003677">
    <property type="term" value="F:DNA binding"/>
    <property type="evidence" value="ECO:0007669"/>
    <property type="project" value="InterPro"/>
</dbReference>
<keyword evidence="5 7" id="KW-0539">Nucleus</keyword>
<dbReference type="PANTHER" id="PTHR31384:SF8">
    <property type="entry name" value="AUXIN RESPONSE FACTOR 11"/>
    <property type="match status" value="1"/>
</dbReference>
<sequence>MLSGYCDLIDELEKLFDIKGELHSKNKWLITYTDDENDTMQVGDDRWPEFCNMVKRIFIIPKEDVKKIKCKDSATSSEIEETLLSTE</sequence>
<evidence type="ECO:0000313" key="10">
    <source>
        <dbReference type="Proteomes" id="UP000188354"/>
    </source>
</evidence>
<evidence type="ECO:0000256" key="3">
    <source>
        <dbReference type="ARBA" id="ARBA00023015"/>
    </source>
</evidence>
<keyword evidence="3 7" id="KW-0805">Transcription regulation</keyword>
<dbReference type="EMBL" id="CM007362">
    <property type="protein sequence ID" value="OIW17228.1"/>
    <property type="molecule type" value="Genomic_DNA"/>
</dbReference>
<keyword evidence="10" id="KW-1185">Reference proteome</keyword>
<accession>A0A1J7IS48</accession>
<protein>
    <recommendedName>
        <fullName evidence="7">Auxin-induced protein</fullName>
    </recommendedName>
</protein>
<dbReference type="Proteomes" id="UP000188354">
    <property type="component" value="Chromosome LG02"/>
</dbReference>
<dbReference type="PROSITE" id="PS51745">
    <property type="entry name" value="PB1"/>
    <property type="match status" value="1"/>
</dbReference>
<evidence type="ECO:0000256" key="7">
    <source>
        <dbReference type="RuleBase" id="RU004549"/>
    </source>
</evidence>
<dbReference type="AlphaFoldDB" id="A0A1J7IS48"/>
<dbReference type="GO" id="GO:0009734">
    <property type="term" value="P:auxin-activated signaling pathway"/>
    <property type="evidence" value="ECO:0007669"/>
    <property type="project" value="UniProtKB-UniRule"/>
</dbReference>
<feature type="domain" description="PB1" evidence="8">
    <location>
        <begin position="1"/>
        <end position="73"/>
    </location>
</feature>
<comment type="similarity">
    <text evidence="7">Belongs to the Aux/IAA family.</text>
</comment>
<reference evidence="9 10" key="1">
    <citation type="journal article" date="2017" name="Plant Biotechnol. J.">
        <title>A comprehensive draft genome sequence for lupin (Lupinus angustifolius), an emerging health food: insights into plant-microbe interactions and legume evolution.</title>
        <authorList>
            <person name="Hane J.K."/>
            <person name="Ming Y."/>
            <person name="Kamphuis L.G."/>
            <person name="Nelson M.N."/>
            <person name="Garg G."/>
            <person name="Atkins C.A."/>
            <person name="Bayer P.E."/>
            <person name="Bravo A."/>
            <person name="Bringans S."/>
            <person name="Cannon S."/>
            <person name="Edwards D."/>
            <person name="Foley R."/>
            <person name="Gao L.L."/>
            <person name="Harrison M.J."/>
            <person name="Huang W."/>
            <person name="Hurgobin B."/>
            <person name="Li S."/>
            <person name="Liu C.W."/>
            <person name="McGrath A."/>
            <person name="Morahan G."/>
            <person name="Murray J."/>
            <person name="Weller J."/>
            <person name="Jian J."/>
            <person name="Singh K.B."/>
        </authorList>
    </citation>
    <scope>NUCLEOTIDE SEQUENCE [LARGE SCALE GENOMIC DNA]</scope>
    <source>
        <strain evidence="10">cv. Tanjil</strain>
        <tissue evidence="9">Whole plant</tissue>
    </source>
</reference>
<proteinExistence type="inferred from homology"/>
<dbReference type="InterPro" id="IPR053793">
    <property type="entry name" value="PB1-like"/>
</dbReference>
<dbReference type="GO" id="GO:0005634">
    <property type="term" value="C:nucleus"/>
    <property type="evidence" value="ECO:0007669"/>
    <property type="project" value="UniProtKB-SubCell"/>
</dbReference>
<dbReference type="STRING" id="3871.A0A1J7IS48"/>
<dbReference type="OMA" id="IPVAACE"/>
<name>A0A1J7IS48_LUPAN</name>
<dbReference type="InterPro" id="IPR044835">
    <property type="entry name" value="ARF_plant"/>
</dbReference>
<dbReference type="SUPFAM" id="SSF54277">
    <property type="entry name" value="CAD &amp; PB1 domains"/>
    <property type="match status" value="1"/>
</dbReference>
<keyword evidence="4 7" id="KW-0804">Transcription</keyword>
<evidence type="ECO:0000313" key="9">
    <source>
        <dbReference type="EMBL" id="OIW17228.1"/>
    </source>
</evidence>
<gene>
    <name evidence="9" type="ORF">TanjilG_02517</name>
</gene>
<evidence type="ECO:0000256" key="5">
    <source>
        <dbReference type="ARBA" id="ARBA00023242"/>
    </source>
</evidence>
<dbReference type="Gramene" id="OIW17228">
    <property type="protein sequence ID" value="OIW17228"/>
    <property type="gene ID" value="TanjilG_02517"/>
</dbReference>
<keyword evidence="7" id="KW-0678">Repressor</keyword>
<dbReference type="Gene3D" id="3.10.20.90">
    <property type="entry name" value="Phosphatidylinositol 3-kinase Catalytic Subunit, Chain A, domain 1"/>
    <property type="match status" value="1"/>
</dbReference>
<dbReference type="GO" id="GO:0006355">
    <property type="term" value="P:regulation of DNA-templated transcription"/>
    <property type="evidence" value="ECO:0007669"/>
    <property type="project" value="InterPro"/>
</dbReference>